<accession>A0ABM9BL06</accession>
<proteinExistence type="predicted"/>
<dbReference type="Proteomes" id="UP000838749">
    <property type="component" value="Unassembled WGS sequence"/>
</dbReference>
<dbReference type="EMBL" id="CAKMAB010000068">
    <property type="protein sequence ID" value="CAH1059757.1"/>
    <property type="molecule type" value="Genomic_DNA"/>
</dbReference>
<organism evidence="2 3">
    <name type="scientific">Paenibacillus pseudetheri</name>
    <dbReference type="NCBI Taxonomy" id="2897682"/>
    <lineage>
        <taxon>Bacteria</taxon>
        <taxon>Bacillati</taxon>
        <taxon>Bacillota</taxon>
        <taxon>Bacilli</taxon>
        <taxon>Bacillales</taxon>
        <taxon>Paenibacillaceae</taxon>
        <taxon>Paenibacillus</taxon>
    </lineage>
</organism>
<reference evidence="2" key="1">
    <citation type="submission" date="2021-12" db="EMBL/GenBank/DDBJ databases">
        <authorList>
            <person name="Criscuolo A."/>
        </authorList>
    </citation>
    <scope>NUCLEOTIDE SEQUENCE</scope>
    <source>
        <strain evidence="2">CIP111894</strain>
    </source>
</reference>
<feature type="region of interest" description="Disordered" evidence="1">
    <location>
        <begin position="1"/>
        <end position="23"/>
    </location>
</feature>
<evidence type="ECO:0000256" key="1">
    <source>
        <dbReference type="SAM" id="MobiDB-lite"/>
    </source>
</evidence>
<sequence>MSGKVKMDQKGGDVPEALQEDTASSLQESVIYLKNGMAMAMDEFNMRSLHVL</sequence>
<name>A0ABM9BL06_9BACL</name>
<feature type="compositionally biased region" description="Basic and acidic residues" evidence="1">
    <location>
        <begin position="1"/>
        <end position="13"/>
    </location>
</feature>
<protein>
    <submittedName>
        <fullName evidence="2">Uncharacterized protein</fullName>
    </submittedName>
</protein>
<evidence type="ECO:0000313" key="2">
    <source>
        <dbReference type="EMBL" id="CAH1059757.1"/>
    </source>
</evidence>
<comment type="caution">
    <text evidence="2">The sequence shown here is derived from an EMBL/GenBank/DDBJ whole genome shotgun (WGS) entry which is preliminary data.</text>
</comment>
<keyword evidence="3" id="KW-1185">Reference proteome</keyword>
<gene>
    <name evidence="2" type="ORF">PAECIP111894_05969</name>
</gene>
<evidence type="ECO:0000313" key="3">
    <source>
        <dbReference type="Proteomes" id="UP000838749"/>
    </source>
</evidence>